<dbReference type="PANTHER" id="PTHR47074:SF48">
    <property type="entry name" value="POLYNUCLEOTIDYL TRANSFERASE, RIBONUCLEASE H-LIKE SUPERFAMILY PROTEIN"/>
    <property type="match status" value="1"/>
</dbReference>
<dbReference type="InterPro" id="IPR052929">
    <property type="entry name" value="RNase_H-like_EbsB-rel"/>
</dbReference>
<name>A0AAW0M9Y4_QUESU</name>
<organism evidence="3">
    <name type="scientific">Quercus suber</name>
    <name type="common">Cork oak</name>
    <dbReference type="NCBI Taxonomy" id="58331"/>
    <lineage>
        <taxon>Eukaryota</taxon>
        <taxon>Viridiplantae</taxon>
        <taxon>Streptophyta</taxon>
        <taxon>Embryophyta</taxon>
        <taxon>Tracheophyta</taxon>
        <taxon>Spermatophyta</taxon>
        <taxon>Magnoliopsida</taxon>
        <taxon>eudicotyledons</taxon>
        <taxon>Gunneridae</taxon>
        <taxon>Pentapetalae</taxon>
        <taxon>rosids</taxon>
        <taxon>fabids</taxon>
        <taxon>Fagales</taxon>
        <taxon>Fagaceae</taxon>
        <taxon>Quercus</taxon>
    </lineage>
</organism>
<dbReference type="Pfam" id="PF13456">
    <property type="entry name" value="RVT_3"/>
    <property type="match status" value="1"/>
</dbReference>
<reference evidence="3" key="3">
    <citation type="submission" date="2023-07" db="EMBL/GenBank/DDBJ databases">
        <title>An improved reference 1 genome and first organelle genomes of Quercus suber.</title>
        <authorList>
            <consortium name="Genosuber Consortium"/>
            <person name="Usie A."/>
            <person name="Serra O."/>
            <person name="Barros P."/>
        </authorList>
    </citation>
    <scope>NUCLEOTIDE SEQUENCE</scope>
    <source>
        <strain evidence="3">HL8</strain>
        <tissue evidence="3">Leaves</tissue>
    </source>
</reference>
<gene>
    <name evidence="3" type="ORF">CFP56_005977</name>
</gene>
<comment type="caution">
    <text evidence="3">The sequence shown here is derived from an EMBL/GenBank/DDBJ whole genome shotgun (WGS) entry which is preliminary data.</text>
</comment>
<evidence type="ECO:0000313" key="3">
    <source>
        <dbReference type="EMBL" id="KAK7859521.1"/>
    </source>
</evidence>
<protein>
    <recommendedName>
        <fullName evidence="2">RNase H type-1 domain-containing protein</fullName>
    </recommendedName>
</protein>
<dbReference type="InterPro" id="IPR002156">
    <property type="entry name" value="RNaseH_domain"/>
</dbReference>
<dbReference type="AlphaFoldDB" id="A0AAW0M9Y4"/>
<feature type="region of interest" description="Disordered" evidence="1">
    <location>
        <begin position="1"/>
        <end position="30"/>
    </location>
</feature>
<dbReference type="EMBL" id="PKMF04000012">
    <property type="protein sequence ID" value="KAK7859521.1"/>
    <property type="molecule type" value="Genomic_DNA"/>
</dbReference>
<sequence length="139" mass="15574">MQIVIGMAHDDPEEDGEEMETEDHRLERTPVAAPEISNKAQAGKVHRPWVNGQREEIKWKPPGAGLFKINFDGVVFEELALAGLGVVIRDSSGLIIAALSQKIRLPSSVDMVEVLVARRALSFAQEISIFFRQKWREIL</sequence>
<feature type="domain" description="RNase H type-1" evidence="2">
    <location>
        <begin position="70"/>
        <end position="127"/>
    </location>
</feature>
<accession>A0AAW0M9Y4</accession>
<evidence type="ECO:0000259" key="2">
    <source>
        <dbReference type="Pfam" id="PF13456"/>
    </source>
</evidence>
<evidence type="ECO:0000256" key="1">
    <source>
        <dbReference type="SAM" id="MobiDB-lite"/>
    </source>
</evidence>
<feature type="compositionally biased region" description="Acidic residues" evidence="1">
    <location>
        <begin position="11"/>
        <end position="21"/>
    </location>
</feature>
<proteinExistence type="predicted"/>
<dbReference type="GO" id="GO:0004523">
    <property type="term" value="F:RNA-DNA hybrid ribonuclease activity"/>
    <property type="evidence" value="ECO:0007669"/>
    <property type="project" value="InterPro"/>
</dbReference>
<reference evidence="3" key="2">
    <citation type="journal article" date="2018" name="Sci. Data">
        <title>The draft genome sequence of cork oak.</title>
        <authorList>
            <person name="Ramos A.M."/>
            <person name="Usie A."/>
            <person name="Barbosa P."/>
            <person name="Barros P.M."/>
            <person name="Capote T."/>
            <person name="Chaves I."/>
            <person name="Simoes F."/>
            <person name="Abreu I."/>
            <person name="Carrasquinho I."/>
            <person name="Faro C."/>
            <person name="Guimaraes J.B."/>
            <person name="Mendonca D."/>
            <person name="Nobrega F."/>
            <person name="Rodrigues L."/>
            <person name="Saibo N.J.M."/>
            <person name="Varela M.C."/>
            <person name="Egas C."/>
            <person name="Matos J."/>
            <person name="Miguel C.M."/>
            <person name="Oliveira M.M."/>
            <person name="Ricardo C.P."/>
            <person name="Goncalves S."/>
        </authorList>
    </citation>
    <scope>NUCLEOTIDE SEQUENCE [LARGE SCALE GENOMIC DNA]</scope>
    <source>
        <strain evidence="3">HL8</strain>
    </source>
</reference>
<dbReference type="GO" id="GO:0003676">
    <property type="term" value="F:nucleic acid binding"/>
    <property type="evidence" value="ECO:0007669"/>
    <property type="project" value="InterPro"/>
</dbReference>
<dbReference type="PANTHER" id="PTHR47074">
    <property type="entry name" value="BNAC02G40300D PROTEIN"/>
    <property type="match status" value="1"/>
</dbReference>
<reference evidence="3" key="1">
    <citation type="submission" date="2017-12" db="EMBL/GenBank/DDBJ databases">
        <authorList>
            <person name="Barbosa P."/>
            <person name="Usie A."/>
            <person name="Ramos A.M."/>
        </authorList>
    </citation>
    <scope>NUCLEOTIDE SEQUENCE</scope>
    <source>
        <strain evidence="3">HL8</strain>
        <tissue evidence="3">Leaves</tissue>
    </source>
</reference>